<dbReference type="EMBL" id="LVLJ01000940">
    <property type="protein sequence ID" value="OAE31924.1"/>
    <property type="molecule type" value="Genomic_DNA"/>
</dbReference>
<comment type="caution">
    <text evidence="4">The sequence shown here is derived from an EMBL/GenBank/DDBJ whole genome shotgun (WGS) entry which is preliminary data.</text>
</comment>
<evidence type="ECO:0000313" key="5">
    <source>
        <dbReference type="Proteomes" id="UP000077202"/>
    </source>
</evidence>
<evidence type="ECO:0000313" key="4">
    <source>
        <dbReference type="EMBL" id="OAE31924.1"/>
    </source>
</evidence>
<organism evidence="4 5">
    <name type="scientific">Marchantia polymorpha subsp. ruderalis</name>
    <dbReference type="NCBI Taxonomy" id="1480154"/>
    <lineage>
        <taxon>Eukaryota</taxon>
        <taxon>Viridiplantae</taxon>
        <taxon>Streptophyta</taxon>
        <taxon>Embryophyta</taxon>
        <taxon>Marchantiophyta</taxon>
        <taxon>Marchantiopsida</taxon>
        <taxon>Marchantiidae</taxon>
        <taxon>Marchantiales</taxon>
        <taxon>Marchantiaceae</taxon>
        <taxon>Marchantia</taxon>
    </lineage>
</organism>
<feature type="transmembrane region" description="Helical" evidence="2">
    <location>
        <begin position="174"/>
        <end position="195"/>
    </location>
</feature>
<proteinExistence type="predicted"/>
<feature type="chain" id="PRO_5008052470" evidence="3">
    <location>
        <begin position="21"/>
        <end position="196"/>
    </location>
</feature>
<sequence>MTSLRLGTFATSFLLFFLNGMNVELFIGSPRAVFNTIYLSRAKRRKLERVETSPKQQILRQPRQESENNKFHSLSATEDLPRVRHEIKPKTSLQGNKHRADGGGDFVGPSAGLQSFYSESMPAVEKMSASASVRTEALAEAKNSQLQATEIAGVKTVARRGSPGRTNGVSRACASMPTLVTAAVVMVVVNLAAALS</sequence>
<accession>A0A176WGA3</accession>
<feature type="region of interest" description="Disordered" evidence="1">
    <location>
        <begin position="50"/>
        <end position="77"/>
    </location>
</feature>
<evidence type="ECO:0000256" key="2">
    <source>
        <dbReference type="SAM" id="Phobius"/>
    </source>
</evidence>
<keyword evidence="5" id="KW-1185">Reference proteome</keyword>
<feature type="signal peptide" evidence="3">
    <location>
        <begin position="1"/>
        <end position="20"/>
    </location>
</feature>
<keyword evidence="3" id="KW-0732">Signal</keyword>
<protein>
    <submittedName>
        <fullName evidence="4">Uncharacterized protein</fullName>
    </submittedName>
</protein>
<keyword evidence="2" id="KW-0812">Transmembrane</keyword>
<dbReference type="Proteomes" id="UP000077202">
    <property type="component" value="Unassembled WGS sequence"/>
</dbReference>
<gene>
    <name evidence="4" type="ORF">AXG93_4485s1110</name>
</gene>
<evidence type="ECO:0000256" key="3">
    <source>
        <dbReference type="SAM" id="SignalP"/>
    </source>
</evidence>
<reference evidence="4" key="1">
    <citation type="submission" date="2016-03" db="EMBL/GenBank/DDBJ databases">
        <title>Mechanisms controlling the formation of the plant cell surface in tip-growing cells are functionally conserved among land plants.</title>
        <authorList>
            <person name="Honkanen S."/>
            <person name="Jones V.A."/>
            <person name="Morieri G."/>
            <person name="Champion C."/>
            <person name="Hetherington A.J."/>
            <person name="Kelly S."/>
            <person name="Saint-Marcoux D."/>
            <person name="Proust H."/>
            <person name="Prescott H."/>
            <person name="Dolan L."/>
        </authorList>
    </citation>
    <scope>NUCLEOTIDE SEQUENCE [LARGE SCALE GENOMIC DNA]</scope>
    <source>
        <tissue evidence="4">Whole gametophyte</tissue>
    </source>
</reference>
<evidence type="ECO:0000256" key="1">
    <source>
        <dbReference type="SAM" id="MobiDB-lite"/>
    </source>
</evidence>
<dbReference type="AlphaFoldDB" id="A0A176WGA3"/>
<name>A0A176WGA3_MARPO</name>
<keyword evidence="2" id="KW-0472">Membrane</keyword>
<keyword evidence="2" id="KW-1133">Transmembrane helix</keyword>